<dbReference type="Proteomes" id="UP001153555">
    <property type="component" value="Unassembled WGS sequence"/>
</dbReference>
<keyword evidence="8" id="KW-1185">Reference proteome</keyword>
<evidence type="ECO:0000256" key="2">
    <source>
        <dbReference type="ARBA" id="ARBA00005581"/>
    </source>
</evidence>
<reference evidence="7" key="1">
    <citation type="submission" date="2019-12" db="EMBL/GenBank/DDBJ databases">
        <authorList>
            <person name="Scholes J."/>
        </authorList>
    </citation>
    <scope>NUCLEOTIDE SEQUENCE</scope>
</reference>
<dbReference type="GO" id="GO:0005576">
    <property type="term" value="C:extracellular region"/>
    <property type="evidence" value="ECO:0007669"/>
    <property type="project" value="UniProtKB-SubCell"/>
</dbReference>
<evidence type="ECO:0000313" key="7">
    <source>
        <dbReference type="EMBL" id="CAA0842218.1"/>
    </source>
</evidence>
<dbReference type="AlphaFoldDB" id="A0A9N7P094"/>
<protein>
    <recommendedName>
        <fullName evidence="6">S-protein homolog</fullName>
    </recommendedName>
</protein>
<dbReference type="PANTHER" id="PTHR31232:SF42">
    <property type="entry name" value="S-PROTEIN HOMOLOG"/>
    <property type="match status" value="1"/>
</dbReference>
<name>A0A9N7P094_STRHE</name>
<dbReference type="GO" id="GO:0060320">
    <property type="term" value="P:rejection of self pollen"/>
    <property type="evidence" value="ECO:0007669"/>
    <property type="project" value="UniProtKB-KW"/>
</dbReference>
<dbReference type="InterPro" id="IPR010264">
    <property type="entry name" value="Self-incomp_S1"/>
</dbReference>
<keyword evidence="4 6" id="KW-0964">Secreted</keyword>
<evidence type="ECO:0000256" key="1">
    <source>
        <dbReference type="ARBA" id="ARBA00004613"/>
    </source>
</evidence>
<keyword evidence="3 6" id="KW-0713">Self-incompatibility</keyword>
<dbReference type="EMBL" id="CACSLK010034598">
    <property type="protein sequence ID" value="CAA0842218.1"/>
    <property type="molecule type" value="Genomic_DNA"/>
</dbReference>
<accession>A0A9N7P094</accession>
<evidence type="ECO:0000256" key="5">
    <source>
        <dbReference type="ARBA" id="ARBA00022729"/>
    </source>
</evidence>
<sequence length="132" mass="15286">MHLLFLHFANNHTTIILSEAAILQKVRVVVKNGIENDNSVQIRCYSADDNLGLHHLPYGAEFGWSFRVNFFGTTKFYCDLATKSGYGNYGVYDYKISEFCDDFCLWVLTKDGPCLKHKQDNYEQCQAWKFHS</sequence>
<comment type="caution">
    <text evidence="7">The sequence shown here is derived from an EMBL/GenBank/DDBJ whole genome shotgun (WGS) entry which is preliminary data.</text>
</comment>
<dbReference type="Pfam" id="PF05938">
    <property type="entry name" value="Self-incomp_S1"/>
    <property type="match status" value="1"/>
</dbReference>
<evidence type="ECO:0000313" key="8">
    <source>
        <dbReference type="Proteomes" id="UP001153555"/>
    </source>
</evidence>
<keyword evidence="5" id="KW-0732">Signal</keyword>
<dbReference type="OrthoDB" id="883183at2759"/>
<dbReference type="PANTHER" id="PTHR31232">
    <property type="match status" value="1"/>
</dbReference>
<gene>
    <name evidence="7" type="ORF">SHERM_08082</name>
</gene>
<organism evidence="7 8">
    <name type="scientific">Striga hermonthica</name>
    <name type="common">Purple witchweed</name>
    <name type="synonym">Buchnera hermonthica</name>
    <dbReference type="NCBI Taxonomy" id="68872"/>
    <lineage>
        <taxon>Eukaryota</taxon>
        <taxon>Viridiplantae</taxon>
        <taxon>Streptophyta</taxon>
        <taxon>Embryophyta</taxon>
        <taxon>Tracheophyta</taxon>
        <taxon>Spermatophyta</taxon>
        <taxon>Magnoliopsida</taxon>
        <taxon>eudicotyledons</taxon>
        <taxon>Gunneridae</taxon>
        <taxon>Pentapetalae</taxon>
        <taxon>asterids</taxon>
        <taxon>lamiids</taxon>
        <taxon>Lamiales</taxon>
        <taxon>Orobanchaceae</taxon>
        <taxon>Buchnereae</taxon>
        <taxon>Striga</taxon>
    </lineage>
</organism>
<evidence type="ECO:0000256" key="6">
    <source>
        <dbReference type="RuleBase" id="RU367044"/>
    </source>
</evidence>
<evidence type="ECO:0000256" key="4">
    <source>
        <dbReference type="ARBA" id="ARBA00022525"/>
    </source>
</evidence>
<evidence type="ECO:0000256" key="3">
    <source>
        <dbReference type="ARBA" id="ARBA00022471"/>
    </source>
</evidence>
<proteinExistence type="inferred from homology"/>
<comment type="similarity">
    <text evidence="2 6">Belongs to the plant self-incompatibility (S1) protein family.</text>
</comment>
<comment type="subcellular location">
    <subcellularLocation>
        <location evidence="1 6">Secreted</location>
    </subcellularLocation>
</comment>